<dbReference type="OrthoDB" id="2756179at2759"/>
<keyword evidence="3" id="KW-1185">Reference proteome</keyword>
<feature type="non-terminal residue" evidence="2">
    <location>
        <position position="108"/>
    </location>
</feature>
<feature type="region of interest" description="Disordered" evidence="1">
    <location>
        <begin position="54"/>
        <end position="108"/>
    </location>
</feature>
<gene>
    <name evidence="2" type="ORF">SCHCODRAFT_104767</name>
</gene>
<sequence length="108" mass="12309">MLNNIQRKYHYIRDGLVATGECVVLWYPMDEMVADIFTKALPHEYQKWMQGVTDGGRMAAARREGKRQTRYKAPGRASEAPLSGKLEGLARPAATPNTDTDRRRQRTD</sequence>
<dbReference type="GeneID" id="9585571"/>
<dbReference type="RefSeq" id="XP_003037712.1">
    <property type="nucleotide sequence ID" value="XM_003037666.1"/>
</dbReference>
<feature type="compositionally biased region" description="Basic and acidic residues" evidence="1">
    <location>
        <begin position="99"/>
        <end position="108"/>
    </location>
</feature>
<organism evidence="3">
    <name type="scientific">Schizophyllum commune (strain H4-8 / FGSC 9210)</name>
    <name type="common">Split gill fungus</name>
    <dbReference type="NCBI Taxonomy" id="578458"/>
    <lineage>
        <taxon>Eukaryota</taxon>
        <taxon>Fungi</taxon>
        <taxon>Dikarya</taxon>
        <taxon>Basidiomycota</taxon>
        <taxon>Agaricomycotina</taxon>
        <taxon>Agaricomycetes</taxon>
        <taxon>Agaricomycetidae</taxon>
        <taxon>Agaricales</taxon>
        <taxon>Schizophyllaceae</taxon>
        <taxon>Schizophyllum</taxon>
    </lineage>
</organism>
<evidence type="ECO:0000256" key="1">
    <source>
        <dbReference type="SAM" id="MobiDB-lite"/>
    </source>
</evidence>
<protein>
    <submittedName>
        <fullName evidence="2">Uncharacterized protein</fullName>
    </submittedName>
</protein>
<evidence type="ECO:0000313" key="2">
    <source>
        <dbReference type="EMBL" id="EFJ02810.1"/>
    </source>
</evidence>
<dbReference type="KEGG" id="scm:SCHCO_01207433"/>
<reference evidence="2 3" key="1">
    <citation type="journal article" date="2010" name="Nat. Biotechnol.">
        <title>Genome sequence of the model mushroom Schizophyllum commune.</title>
        <authorList>
            <person name="Ohm R.A."/>
            <person name="de Jong J.F."/>
            <person name="Lugones L.G."/>
            <person name="Aerts A."/>
            <person name="Kothe E."/>
            <person name="Stajich J.E."/>
            <person name="de Vries R.P."/>
            <person name="Record E."/>
            <person name="Levasseur A."/>
            <person name="Baker S.E."/>
            <person name="Bartholomew K.A."/>
            <person name="Coutinho P.M."/>
            <person name="Erdmann S."/>
            <person name="Fowler T.J."/>
            <person name="Gathman A.C."/>
            <person name="Lombard V."/>
            <person name="Henrissat B."/>
            <person name="Knabe N."/>
            <person name="Kuees U."/>
            <person name="Lilly W.W."/>
            <person name="Lindquist E."/>
            <person name="Lucas S."/>
            <person name="Magnuson J.K."/>
            <person name="Piumi F."/>
            <person name="Raudaskoski M."/>
            <person name="Salamov A."/>
            <person name="Schmutz J."/>
            <person name="Schwarze F.W.M.R."/>
            <person name="vanKuyk P.A."/>
            <person name="Horton J.S."/>
            <person name="Grigoriev I.V."/>
            <person name="Woesten H.A.B."/>
        </authorList>
    </citation>
    <scope>NUCLEOTIDE SEQUENCE [LARGE SCALE GENOMIC DNA]</scope>
    <source>
        <strain evidence="3">H4-8 / FGSC 9210</strain>
    </source>
</reference>
<accession>D8PM89</accession>
<dbReference type="EMBL" id="GL377302">
    <property type="protein sequence ID" value="EFJ02810.1"/>
    <property type="molecule type" value="Genomic_DNA"/>
</dbReference>
<proteinExistence type="predicted"/>
<dbReference type="AlphaFoldDB" id="D8PM89"/>
<dbReference type="HOGENOM" id="CLU_2198499_0_0_1"/>
<name>D8PM89_SCHCM</name>
<dbReference type="Proteomes" id="UP000007431">
    <property type="component" value="Unassembled WGS sequence"/>
</dbReference>
<dbReference type="InParanoid" id="D8PM89"/>
<evidence type="ECO:0000313" key="3">
    <source>
        <dbReference type="Proteomes" id="UP000007431"/>
    </source>
</evidence>
<dbReference type="VEuPathDB" id="FungiDB:SCHCODRAFT_01207433"/>